<protein>
    <submittedName>
        <fullName evidence="2">Uncharacterized protein</fullName>
    </submittedName>
</protein>
<gene>
    <name evidence="2" type="ORF">PoB_000146500</name>
</gene>
<feature type="region of interest" description="Disordered" evidence="1">
    <location>
        <begin position="52"/>
        <end position="72"/>
    </location>
</feature>
<name>A0AAV3XVW7_9GAST</name>
<evidence type="ECO:0000256" key="1">
    <source>
        <dbReference type="SAM" id="MobiDB-lite"/>
    </source>
</evidence>
<keyword evidence="3" id="KW-1185">Reference proteome</keyword>
<comment type="caution">
    <text evidence="2">The sequence shown here is derived from an EMBL/GenBank/DDBJ whole genome shotgun (WGS) entry which is preliminary data.</text>
</comment>
<reference evidence="2 3" key="1">
    <citation type="journal article" date="2021" name="Elife">
        <title>Chloroplast acquisition without the gene transfer in kleptoplastic sea slugs, Plakobranchus ocellatus.</title>
        <authorList>
            <person name="Maeda T."/>
            <person name="Takahashi S."/>
            <person name="Yoshida T."/>
            <person name="Shimamura S."/>
            <person name="Takaki Y."/>
            <person name="Nagai Y."/>
            <person name="Toyoda A."/>
            <person name="Suzuki Y."/>
            <person name="Arimoto A."/>
            <person name="Ishii H."/>
            <person name="Satoh N."/>
            <person name="Nishiyama T."/>
            <person name="Hasebe M."/>
            <person name="Maruyama T."/>
            <person name="Minagawa J."/>
            <person name="Obokata J."/>
            <person name="Shigenobu S."/>
        </authorList>
    </citation>
    <scope>NUCLEOTIDE SEQUENCE [LARGE SCALE GENOMIC DNA]</scope>
</reference>
<evidence type="ECO:0000313" key="2">
    <source>
        <dbReference type="EMBL" id="GFN74959.1"/>
    </source>
</evidence>
<accession>A0AAV3XVW7</accession>
<proteinExistence type="predicted"/>
<dbReference type="AlphaFoldDB" id="A0AAV3XVW7"/>
<sequence length="119" mass="13455">MALQGHGITVLRPYCFSFPCFTVKTDLWLNNLVDLSFGDVVKVCDVIFPKNGKKKGSSSKTLGFTSEKPSLMPGTCSARWRQGRNLEEAATAWRLSYHRDQGRSSRDEGVWLRRGSQVW</sequence>
<evidence type="ECO:0000313" key="3">
    <source>
        <dbReference type="Proteomes" id="UP000735302"/>
    </source>
</evidence>
<dbReference type="Proteomes" id="UP000735302">
    <property type="component" value="Unassembled WGS sequence"/>
</dbReference>
<dbReference type="EMBL" id="BLXT01000184">
    <property type="protein sequence ID" value="GFN74959.1"/>
    <property type="molecule type" value="Genomic_DNA"/>
</dbReference>
<organism evidence="2 3">
    <name type="scientific">Plakobranchus ocellatus</name>
    <dbReference type="NCBI Taxonomy" id="259542"/>
    <lineage>
        <taxon>Eukaryota</taxon>
        <taxon>Metazoa</taxon>
        <taxon>Spiralia</taxon>
        <taxon>Lophotrochozoa</taxon>
        <taxon>Mollusca</taxon>
        <taxon>Gastropoda</taxon>
        <taxon>Heterobranchia</taxon>
        <taxon>Euthyneura</taxon>
        <taxon>Panpulmonata</taxon>
        <taxon>Sacoglossa</taxon>
        <taxon>Placobranchoidea</taxon>
        <taxon>Plakobranchidae</taxon>
        <taxon>Plakobranchus</taxon>
    </lineage>
</organism>